<dbReference type="GO" id="GO:0006598">
    <property type="term" value="P:polyamine catabolic process"/>
    <property type="evidence" value="ECO:0007669"/>
    <property type="project" value="TreeGrafter"/>
</dbReference>
<evidence type="ECO:0000259" key="2">
    <source>
        <dbReference type="Pfam" id="PF01593"/>
    </source>
</evidence>
<feature type="domain" description="Amine oxidase" evidence="2">
    <location>
        <begin position="24"/>
        <end position="331"/>
    </location>
</feature>
<dbReference type="PANTHER" id="PTHR10742:SF228">
    <property type="entry name" value="POLYAMINE OXIDASE 4-RELATED"/>
    <property type="match status" value="1"/>
</dbReference>
<dbReference type="PANTHER" id="PTHR10742">
    <property type="entry name" value="FLAVIN MONOAMINE OXIDASE"/>
    <property type="match status" value="1"/>
</dbReference>
<dbReference type="InterPro" id="IPR050281">
    <property type="entry name" value="Flavin_monoamine_oxidase"/>
</dbReference>
<dbReference type="Pfam" id="PF01593">
    <property type="entry name" value="Amino_oxidase"/>
    <property type="match status" value="1"/>
</dbReference>
<dbReference type="Proteomes" id="UP001281410">
    <property type="component" value="Unassembled WGS sequence"/>
</dbReference>
<dbReference type="InterPro" id="IPR002937">
    <property type="entry name" value="Amino_oxidase"/>
</dbReference>
<evidence type="ECO:0000313" key="3">
    <source>
        <dbReference type="EMBL" id="KAK3218566.1"/>
    </source>
</evidence>
<dbReference type="Gene3D" id="3.50.50.60">
    <property type="entry name" value="FAD/NAD(P)-binding domain"/>
    <property type="match status" value="1"/>
</dbReference>
<dbReference type="GO" id="GO:0005777">
    <property type="term" value="C:peroxisome"/>
    <property type="evidence" value="ECO:0007669"/>
    <property type="project" value="TreeGrafter"/>
</dbReference>
<sequence length="367" mass="41096">MIGNKVPQQIVIEVGDIFKRILKETEKVRDENTNDMSVLQAISIVLDKHPELRQEGLAHEVLQWYICRMEAWFAVDADMISLKFWDQEDVLTGGHGLMVQGYDPVIKALAKDIDIRLNHRVAKISNGCNKAMVTLEDGRNFVADAAIVTVPIGILKANLIQFEPKLPEWKVAAISELGMGNENKIALRFDRVFWPNVELLGIVAPTSYACGYFLNLHKATGHPVLVYMAAGRFAYDLEKLPDDSAANFAMSQLKKMFPDATEPVQYLVSRWGTDPNSLGCYSYDVVGMPSDLYERLRAPLGNLFFGGEALSMDHQGSVHGAYSAGIMAAQNCERHLLNRLGNLEKLQLDSFRHEILETAFPLQISRM</sequence>
<comment type="similarity">
    <text evidence="1">Belongs to the flavin monoamine oxidase family.</text>
</comment>
<dbReference type="AlphaFoldDB" id="A0AAE0AIF9"/>
<organism evidence="3 4">
    <name type="scientific">Dipteronia sinensis</name>
    <dbReference type="NCBI Taxonomy" id="43782"/>
    <lineage>
        <taxon>Eukaryota</taxon>
        <taxon>Viridiplantae</taxon>
        <taxon>Streptophyta</taxon>
        <taxon>Embryophyta</taxon>
        <taxon>Tracheophyta</taxon>
        <taxon>Spermatophyta</taxon>
        <taxon>Magnoliopsida</taxon>
        <taxon>eudicotyledons</taxon>
        <taxon>Gunneridae</taxon>
        <taxon>Pentapetalae</taxon>
        <taxon>rosids</taxon>
        <taxon>malvids</taxon>
        <taxon>Sapindales</taxon>
        <taxon>Sapindaceae</taxon>
        <taxon>Hippocastanoideae</taxon>
        <taxon>Acereae</taxon>
        <taxon>Dipteronia</taxon>
    </lineage>
</organism>
<gene>
    <name evidence="3" type="ORF">Dsin_012536</name>
</gene>
<dbReference type="EMBL" id="JANJYJ010000004">
    <property type="protein sequence ID" value="KAK3218566.1"/>
    <property type="molecule type" value="Genomic_DNA"/>
</dbReference>
<name>A0AAE0AIF9_9ROSI</name>
<protein>
    <recommendedName>
        <fullName evidence="2">Amine oxidase domain-containing protein</fullName>
    </recommendedName>
</protein>
<accession>A0AAE0AIF9</accession>
<proteinExistence type="inferred from homology"/>
<dbReference type="GO" id="GO:0046592">
    <property type="term" value="F:polyamine oxidase activity"/>
    <property type="evidence" value="ECO:0007669"/>
    <property type="project" value="TreeGrafter"/>
</dbReference>
<dbReference type="Gene3D" id="3.90.660.10">
    <property type="match status" value="1"/>
</dbReference>
<dbReference type="SUPFAM" id="SSF51905">
    <property type="entry name" value="FAD/NAD(P)-binding domain"/>
    <property type="match status" value="1"/>
</dbReference>
<dbReference type="SUPFAM" id="SSF54373">
    <property type="entry name" value="FAD-linked reductases, C-terminal domain"/>
    <property type="match status" value="1"/>
</dbReference>
<reference evidence="3" key="1">
    <citation type="journal article" date="2023" name="Plant J.">
        <title>Genome sequences and population genomics provide insights into the demographic history, inbreeding, and mutation load of two 'living fossil' tree species of Dipteronia.</title>
        <authorList>
            <person name="Feng Y."/>
            <person name="Comes H.P."/>
            <person name="Chen J."/>
            <person name="Zhu S."/>
            <person name="Lu R."/>
            <person name="Zhang X."/>
            <person name="Li P."/>
            <person name="Qiu J."/>
            <person name="Olsen K.M."/>
            <person name="Qiu Y."/>
        </authorList>
    </citation>
    <scope>NUCLEOTIDE SEQUENCE</scope>
    <source>
        <strain evidence="3">NBL</strain>
    </source>
</reference>
<evidence type="ECO:0000313" key="4">
    <source>
        <dbReference type="Proteomes" id="UP001281410"/>
    </source>
</evidence>
<keyword evidence="4" id="KW-1185">Reference proteome</keyword>
<comment type="caution">
    <text evidence="3">The sequence shown here is derived from an EMBL/GenBank/DDBJ whole genome shotgun (WGS) entry which is preliminary data.</text>
</comment>
<evidence type="ECO:0000256" key="1">
    <source>
        <dbReference type="ARBA" id="ARBA00005995"/>
    </source>
</evidence>
<dbReference type="InterPro" id="IPR036188">
    <property type="entry name" value="FAD/NAD-bd_sf"/>
</dbReference>